<protein>
    <recommendedName>
        <fullName evidence="6">Holliday junction branch migration complex subunit RuvA</fullName>
    </recommendedName>
</protein>
<accession>A0A3E4QP88</accession>
<comment type="caution">
    <text evidence="8">The sequence shown here is derived from an EMBL/GenBank/DDBJ whole genome shotgun (WGS) entry which is preliminary data.</text>
</comment>
<dbReference type="GO" id="GO:0016787">
    <property type="term" value="F:hydrolase activity"/>
    <property type="evidence" value="ECO:0007669"/>
    <property type="project" value="UniProtKB-KW"/>
</dbReference>
<evidence type="ECO:0000313" key="9">
    <source>
        <dbReference type="Proteomes" id="UP000260943"/>
    </source>
</evidence>
<dbReference type="GO" id="GO:0009379">
    <property type="term" value="C:Holliday junction helicase complex"/>
    <property type="evidence" value="ECO:0007669"/>
    <property type="project" value="InterPro"/>
</dbReference>
<evidence type="ECO:0000256" key="1">
    <source>
        <dbReference type="ARBA" id="ARBA00022490"/>
    </source>
</evidence>
<dbReference type="SUPFAM" id="SSF46929">
    <property type="entry name" value="DNA helicase RuvA subunit, C-terminal domain"/>
    <property type="match status" value="1"/>
</dbReference>
<keyword evidence="2 6" id="KW-0227">DNA damage</keyword>
<dbReference type="SUPFAM" id="SSF47781">
    <property type="entry name" value="RuvA domain 2-like"/>
    <property type="match status" value="1"/>
</dbReference>
<evidence type="ECO:0000256" key="3">
    <source>
        <dbReference type="ARBA" id="ARBA00023125"/>
    </source>
</evidence>
<keyword evidence="3 6" id="KW-0238">DNA-binding</keyword>
<dbReference type="EMBL" id="QSRJ01000013">
    <property type="protein sequence ID" value="RGL08044.1"/>
    <property type="molecule type" value="Genomic_DNA"/>
</dbReference>
<dbReference type="InterPro" id="IPR010994">
    <property type="entry name" value="RuvA_2-like"/>
</dbReference>
<dbReference type="InterPro" id="IPR011114">
    <property type="entry name" value="RuvA_C"/>
</dbReference>
<dbReference type="InterPro" id="IPR013849">
    <property type="entry name" value="DNA_helicase_Holl-junc_RuvA_I"/>
</dbReference>
<keyword evidence="8" id="KW-0378">Hydrolase</keyword>
<keyword evidence="4 6" id="KW-0233">DNA recombination</keyword>
<name>A0A3E4QP88_9ACTN</name>
<sequence>MISQLRGILLEATAAAVVLDVSGVGFELGVSGATTAMLPQIGKECRLYTRMQVREDAMTLFGFATKEERAMFDRLVSITGVGPRLALAVLSKYSVSQLYSIVMAEDEKSMSSVSGVGKKTAQRLILELKSVFAKDKGFVPSDAPASLPFGAVATPSDTSLDDARAALLSMGFSPQEAELALEGFDGSMRVEDLLAGALKRLGMDA</sequence>
<evidence type="ECO:0000256" key="6">
    <source>
        <dbReference type="HAMAP-Rule" id="MF_00031"/>
    </source>
</evidence>
<keyword evidence="1 6" id="KW-0963">Cytoplasm</keyword>
<dbReference type="Gene3D" id="1.10.150.20">
    <property type="entry name" value="5' to 3' exonuclease, C-terminal subdomain"/>
    <property type="match status" value="1"/>
</dbReference>
<reference evidence="8 9" key="1">
    <citation type="submission" date="2018-08" db="EMBL/GenBank/DDBJ databases">
        <title>A genome reference for cultivated species of the human gut microbiota.</title>
        <authorList>
            <person name="Zou Y."/>
            <person name="Xue W."/>
            <person name="Luo G."/>
        </authorList>
    </citation>
    <scope>NUCLEOTIDE SEQUENCE [LARGE SCALE GENOMIC DNA]</scope>
    <source>
        <strain evidence="8 9">TF08-14</strain>
    </source>
</reference>
<dbReference type="GO" id="GO:0000400">
    <property type="term" value="F:four-way junction DNA binding"/>
    <property type="evidence" value="ECO:0007669"/>
    <property type="project" value="UniProtKB-UniRule"/>
</dbReference>
<dbReference type="SUPFAM" id="SSF50249">
    <property type="entry name" value="Nucleic acid-binding proteins"/>
    <property type="match status" value="1"/>
</dbReference>
<comment type="subunit">
    <text evidence="6">Homotetramer. Forms an RuvA(8)-RuvB(12)-Holliday junction (HJ) complex. HJ DNA is sandwiched between 2 RuvA tetramers; dsDNA enters through RuvA and exits via RuvB. An RuvB hexamer assembles on each DNA strand where it exits the tetramer. Each RuvB hexamer is contacted by two RuvA subunits (via domain III) on 2 adjacent RuvB subunits; this complex drives branch migration. In the full resolvosome a probable DNA-RuvA(4)-RuvB(12)-RuvC(2) complex forms which resolves the HJ.</text>
</comment>
<dbReference type="GO" id="GO:0009378">
    <property type="term" value="F:four-way junction helicase activity"/>
    <property type="evidence" value="ECO:0007669"/>
    <property type="project" value="InterPro"/>
</dbReference>
<dbReference type="GO" id="GO:0005737">
    <property type="term" value="C:cytoplasm"/>
    <property type="evidence" value="ECO:0007669"/>
    <property type="project" value="UniProtKB-SubCell"/>
</dbReference>
<dbReference type="AlphaFoldDB" id="A0A3E4QP88"/>
<dbReference type="Pfam" id="PF14520">
    <property type="entry name" value="HHH_5"/>
    <property type="match status" value="1"/>
</dbReference>
<feature type="domain" description="Helix-hairpin-helix DNA-binding motif class 1" evidence="7">
    <location>
        <begin position="73"/>
        <end position="92"/>
    </location>
</feature>
<dbReference type="Gene3D" id="1.10.8.10">
    <property type="entry name" value="DNA helicase RuvA subunit, C-terminal domain"/>
    <property type="match status" value="1"/>
</dbReference>
<evidence type="ECO:0000313" key="8">
    <source>
        <dbReference type="EMBL" id="RGL08044.1"/>
    </source>
</evidence>
<keyword evidence="5 6" id="KW-0234">DNA repair</keyword>
<comment type="function">
    <text evidence="6">The RuvA-RuvB-RuvC complex processes Holliday junction (HJ) DNA during genetic recombination and DNA repair, while the RuvA-RuvB complex plays an important role in the rescue of blocked DNA replication forks via replication fork reversal (RFR). RuvA specifically binds to HJ cruciform DNA, conferring on it an open structure. The RuvB hexamer acts as an ATP-dependent pump, pulling dsDNA into and through the RuvAB complex. HJ branch migration allows RuvC to scan DNA until it finds its consensus sequence, where it cleaves and resolves the cruciform DNA.</text>
</comment>
<evidence type="ECO:0000256" key="4">
    <source>
        <dbReference type="ARBA" id="ARBA00023172"/>
    </source>
</evidence>
<dbReference type="GO" id="GO:0006310">
    <property type="term" value="P:DNA recombination"/>
    <property type="evidence" value="ECO:0007669"/>
    <property type="project" value="UniProtKB-UniRule"/>
</dbReference>
<dbReference type="InterPro" id="IPR036267">
    <property type="entry name" value="RuvA_C_sf"/>
</dbReference>
<dbReference type="SMART" id="SM00278">
    <property type="entry name" value="HhH1"/>
    <property type="match status" value="2"/>
</dbReference>
<dbReference type="Pfam" id="PF01330">
    <property type="entry name" value="RuvA_N"/>
    <property type="match status" value="1"/>
</dbReference>
<dbReference type="HAMAP" id="MF_00031">
    <property type="entry name" value="DNA_HJ_migration_RuvA"/>
    <property type="match status" value="1"/>
</dbReference>
<gene>
    <name evidence="6 8" type="primary">ruvA</name>
    <name evidence="8" type="ORF">DXC81_09565</name>
</gene>
<evidence type="ECO:0000256" key="2">
    <source>
        <dbReference type="ARBA" id="ARBA00022763"/>
    </source>
</evidence>
<organism evidence="8 9">
    <name type="scientific">Collinsella tanakaei</name>
    <dbReference type="NCBI Taxonomy" id="626935"/>
    <lineage>
        <taxon>Bacteria</taxon>
        <taxon>Bacillati</taxon>
        <taxon>Actinomycetota</taxon>
        <taxon>Coriobacteriia</taxon>
        <taxon>Coriobacteriales</taxon>
        <taxon>Coriobacteriaceae</taxon>
        <taxon>Collinsella</taxon>
    </lineage>
</organism>
<dbReference type="Gene3D" id="2.40.50.140">
    <property type="entry name" value="Nucleic acid-binding proteins"/>
    <property type="match status" value="1"/>
</dbReference>
<dbReference type="RefSeq" id="WP_117680188.1">
    <property type="nucleotide sequence ID" value="NZ_CAJJKC010000011.1"/>
</dbReference>
<dbReference type="InterPro" id="IPR012340">
    <property type="entry name" value="NA-bd_OB-fold"/>
</dbReference>
<dbReference type="InterPro" id="IPR003583">
    <property type="entry name" value="Hlx-hairpin-Hlx_DNA-bd_motif"/>
</dbReference>
<feature type="region of interest" description="Domain III" evidence="6">
    <location>
        <begin position="155"/>
        <end position="205"/>
    </location>
</feature>
<dbReference type="GO" id="GO:0005524">
    <property type="term" value="F:ATP binding"/>
    <property type="evidence" value="ECO:0007669"/>
    <property type="project" value="InterPro"/>
</dbReference>
<comment type="similarity">
    <text evidence="6">Belongs to the RuvA family.</text>
</comment>
<comment type="caution">
    <text evidence="6">Lacks conserved residue(s) required for the propagation of feature annotation.</text>
</comment>
<dbReference type="InterPro" id="IPR000085">
    <property type="entry name" value="RuvA"/>
</dbReference>
<evidence type="ECO:0000256" key="5">
    <source>
        <dbReference type="ARBA" id="ARBA00023204"/>
    </source>
</evidence>
<dbReference type="CDD" id="cd14332">
    <property type="entry name" value="UBA_RuvA_C"/>
    <property type="match status" value="1"/>
</dbReference>
<feature type="domain" description="Helix-hairpin-helix DNA-binding motif class 1" evidence="7">
    <location>
        <begin position="108"/>
        <end position="127"/>
    </location>
</feature>
<dbReference type="Proteomes" id="UP000260943">
    <property type="component" value="Unassembled WGS sequence"/>
</dbReference>
<comment type="domain">
    <text evidence="6">Has three domains with a flexible linker between the domains II and III and assumes an 'L' shape. Domain III is highly mobile and contacts RuvB.</text>
</comment>
<comment type="subcellular location">
    <subcellularLocation>
        <location evidence="6">Cytoplasm</location>
    </subcellularLocation>
</comment>
<dbReference type="GO" id="GO:0048476">
    <property type="term" value="C:Holliday junction resolvase complex"/>
    <property type="evidence" value="ECO:0007669"/>
    <property type="project" value="UniProtKB-UniRule"/>
</dbReference>
<feature type="region of interest" description="Domain II" evidence="6">
    <location>
        <begin position="65"/>
        <end position="142"/>
    </location>
</feature>
<dbReference type="GO" id="GO:0006281">
    <property type="term" value="P:DNA repair"/>
    <property type="evidence" value="ECO:0007669"/>
    <property type="project" value="UniProtKB-UniRule"/>
</dbReference>
<dbReference type="Pfam" id="PF07499">
    <property type="entry name" value="RuvA_C"/>
    <property type="match status" value="1"/>
</dbReference>
<proteinExistence type="inferred from homology"/>
<feature type="region of interest" description="Domain I" evidence="6">
    <location>
        <begin position="1"/>
        <end position="64"/>
    </location>
</feature>
<dbReference type="NCBIfam" id="TIGR00084">
    <property type="entry name" value="ruvA"/>
    <property type="match status" value="1"/>
</dbReference>
<evidence type="ECO:0000259" key="7">
    <source>
        <dbReference type="SMART" id="SM00278"/>
    </source>
</evidence>